<evidence type="ECO:0000313" key="2">
    <source>
        <dbReference type="EMBL" id="GGS43952.1"/>
    </source>
</evidence>
<dbReference type="EMBL" id="BMRB01000003">
    <property type="protein sequence ID" value="GGS43952.1"/>
    <property type="molecule type" value="Genomic_DNA"/>
</dbReference>
<keyword evidence="1" id="KW-0472">Membrane</keyword>
<feature type="transmembrane region" description="Helical" evidence="1">
    <location>
        <begin position="82"/>
        <end position="106"/>
    </location>
</feature>
<keyword evidence="3" id="KW-1185">Reference proteome</keyword>
<keyword evidence="1" id="KW-1133">Transmembrane helix</keyword>
<dbReference type="RefSeq" id="WP_189212389.1">
    <property type="nucleotide sequence ID" value="NZ_BMRB01000003.1"/>
</dbReference>
<sequence length="118" mass="12972">MNLPQAPELDEYHYPPRCLRAAGALWIASGVLLILIGLALFSQRIWAGLLFELVLPVLLASAGVYLWRRGLWLGRGADARTGLLVVGLLGYITVWPALLVATAVVLQTRPAADRWFTH</sequence>
<reference evidence="2" key="1">
    <citation type="journal article" date="2014" name="Int. J. Syst. Evol. Microbiol.">
        <title>Complete genome sequence of Corynebacterium casei LMG S-19264T (=DSM 44701T), isolated from a smear-ripened cheese.</title>
        <authorList>
            <consortium name="US DOE Joint Genome Institute (JGI-PGF)"/>
            <person name="Walter F."/>
            <person name="Albersmeier A."/>
            <person name="Kalinowski J."/>
            <person name="Ruckert C."/>
        </authorList>
    </citation>
    <scope>NUCLEOTIDE SEQUENCE</scope>
    <source>
        <strain evidence="2">JCM 3276</strain>
    </source>
</reference>
<feature type="transmembrane region" description="Helical" evidence="1">
    <location>
        <begin position="48"/>
        <end position="67"/>
    </location>
</feature>
<feature type="transmembrane region" description="Helical" evidence="1">
    <location>
        <begin position="20"/>
        <end position="41"/>
    </location>
</feature>
<reference evidence="2" key="2">
    <citation type="submission" date="2020-09" db="EMBL/GenBank/DDBJ databases">
        <authorList>
            <person name="Sun Q."/>
            <person name="Ohkuma M."/>
        </authorList>
    </citation>
    <scope>NUCLEOTIDE SEQUENCE</scope>
    <source>
        <strain evidence="2">JCM 3276</strain>
    </source>
</reference>
<name>A0A918GLV9_9PSEU</name>
<gene>
    <name evidence="2" type="ORF">GCM10010171_43900</name>
</gene>
<comment type="caution">
    <text evidence="2">The sequence shown here is derived from an EMBL/GenBank/DDBJ whole genome shotgun (WGS) entry which is preliminary data.</text>
</comment>
<keyword evidence="1" id="KW-0812">Transmembrane</keyword>
<dbReference type="Proteomes" id="UP000660680">
    <property type="component" value="Unassembled WGS sequence"/>
</dbReference>
<protein>
    <submittedName>
        <fullName evidence="2">Uncharacterized protein</fullName>
    </submittedName>
</protein>
<accession>A0A918GLV9</accession>
<evidence type="ECO:0000313" key="3">
    <source>
        <dbReference type="Proteomes" id="UP000660680"/>
    </source>
</evidence>
<evidence type="ECO:0000256" key="1">
    <source>
        <dbReference type="SAM" id="Phobius"/>
    </source>
</evidence>
<proteinExistence type="predicted"/>
<organism evidence="2 3">
    <name type="scientific">Actinokineospora fastidiosa</name>
    <dbReference type="NCBI Taxonomy" id="1816"/>
    <lineage>
        <taxon>Bacteria</taxon>
        <taxon>Bacillati</taxon>
        <taxon>Actinomycetota</taxon>
        <taxon>Actinomycetes</taxon>
        <taxon>Pseudonocardiales</taxon>
        <taxon>Pseudonocardiaceae</taxon>
        <taxon>Actinokineospora</taxon>
    </lineage>
</organism>
<dbReference type="AlphaFoldDB" id="A0A918GLV9"/>